<dbReference type="EMBL" id="CCFA01005306">
    <property type="protein sequence ID" value="CDW99885.1"/>
    <property type="molecule type" value="Genomic_DNA"/>
</dbReference>
<evidence type="ECO:0000256" key="1">
    <source>
        <dbReference type="SAM" id="MobiDB-lite"/>
    </source>
</evidence>
<keyword evidence="3" id="KW-1185">Reference proteome</keyword>
<evidence type="ECO:0000313" key="2">
    <source>
        <dbReference type="EMBL" id="CDW99885.1"/>
    </source>
</evidence>
<organism evidence="2 3">
    <name type="scientific">Sporisorium scitamineum</name>
    <dbReference type="NCBI Taxonomy" id="49012"/>
    <lineage>
        <taxon>Eukaryota</taxon>
        <taxon>Fungi</taxon>
        <taxon>Dikarya</taxon>
        <taxon>Basidiomycota</taxon>
        <taxon>Ustilaginomycotina</taxon>
        <taxon>Ustilaginomycetes</taxon>
        <taxon>Ustilaginales</taxon>
        <taxon>Ustilaginaceae</taxon>
        <taxon>Sporisorium</taxon>
    </lineage>
</organism>
<evidence type="ECO:0000313" key="3">
    <source>
        <dbReference type="Proteomes" id="UP000242770"/>
    </source>
</evidence>
<sequence>MTTTAKEEILADELLSTPAATNTHSTPPASALRYQA</sequence>
<protein>
    <submittedName>
        <fullName evidence="2">Uncharacterized protein</fullName>
    </submittedName>
</protein>
<gene>
    <name evidence="2" type="primary">SSCI87100.1</name>
</gene>
<name>A0A0F7SDT5_9BASI</name>
<reference evidence="3" key="1">
    <citation type="submission" date="2014-06" db="EMBL/GenBank/DDBJ databases">
        <authorList>
            <person name="Berkman P.J."/>
        </authorList>
    </citation>
    <scope>NUCLEOTIDE SEQUENCE [LARGE SCALE GENOMIC DNA]</scope>
</reference>
<accession>A0A0F7SDT5</accession>
<feature type="compositionally biased region" description="Polar residues" evidence="1">
    <location>
        <begin position="18"/>
        <end position="28"/>
    </location>
</feature>
<dbReference type="Proteomes" id="UP000242770">
    <property type="component" value="Unassembled WGS sequence"/>
</dbReference>
<feature type="region of interest" description="Disordered" evidence="1">
    <location>
        <begin position="13"/>
        <end position="36"/>
    </location>
</feature>
<proteinExistence type="predicted"/>
<dbReference type="AlphaFoldDB" id="A0A0F7SDT5"/>